<reference evidence="5" key="1">
    <citation type="journal article" date="2023" name="Commun. Biol.">
        <title>Genome analysis of Parmales, the sister group of diatoms, reveals the evolutionary specialization of diatoms from phago-mixotrophs to photoautotrophs.</title>
        <authorList>
            <person name="Ban H."/>
            <person name="Sato S."/>
            <person name="Yoshikawa S."/>
            <person name="Yamada K."/>
            <person name="Nakamura Y."/>
            <person name="Ichinomiya M."/>
            <person name="Sato N."/>
            <person name="Blanc-Mathieu R."/>
            <person name="Endo H."/>
            <person name="Kuwata A."/>
            <person name="Ogata H."/>
        </authorList>
    </citation>
    <scope>NUCLEOTIDE SEQUENCE [LARGE SCALE GENOMIC DNA]</scope>
</reference>
<feature type="region of interest" description="Disordered" evidence="2">
    <location>
        <begin position="288"/>
        <end position="310"/>
    </location>
</feature>
<dbReference type="SMART" id="SM00358">
    <property type="entry name" value="DSRM"/>
    <property type="match status" value="2"/>
</dbReference>
<dbReference type="GO" id="GO:0005737">
    <property type="term" value="C:cytoplasm"/>
    <property type="evidence" value="ECO:0007669"/>
    <property type="project" value="TreeGrafter"/>
</dbReference>
<dbReference type="GO" id="GO:0030422">
    <property type="term" value="P:siRNA processing"/>
    <property type="evidence" value="ECO:0007669"/>
    <property type="project" value="TreeGrafter"/>
</dbReference>
<sequence length="430" mass="46913">MMMHAEQYRLAAESAQNILQSNPYLPPQQLAFHNPMGTMAMPMPMPMMPMNQMYGIPTVVSNDNNNNNRYSPQNSQYKKKAKYHQHKQLRSQKTHYSPIGKTAVMCLHEYASKLRLGTVVFTDVQNEDNTFTATCSCFNRQTHGMAGSKAEAKAQAAKLAMAWVKPDVIFNAHAVCTVFGAQSSGISDVSDSDSVASFGSTESASSVLTSLLNSLCQLDTALSYPEFLYQKTGDGEFTCAGRVKNADGEINADGVDFTKKLAKHACSGQLLKKLFPTCGSMVEVVQAAGERRENQRRETSKSKRQRVNNKANVREEVEGVLNSLVDTIVSQKEVEVGLGDLGLGGEGADDEKGRKRASEDFGRRKRRKGAGVEDEIKDVLDSILEEVCGGGGGEVEAEAFNKLGLKGEEEVVDEKRSNEDDGGGGKRVKM</sequence>
<dbReference type="GO" id="GO:0005634">
    <property type="term" value="C:nucleus"/>
    <property type="evidence" value="ECO:0007669"/>
    <property type="project" value="TreeGrafter"/>
</dbReference>
<feature type="compositionally biased region" description="Basic and acidic residues" evidence="2">
    <location>
        <begin position="289"/>
        <end position="301"/>
    </location>
</feature>
<dbReference type="SUPFAM" id="SSF54768">
    <property type="entry name" value="dsRNA-binding domain-like"/>
    <property type="match status" value="1"/>
</dbReference>
<accession>A0A9W7DWJ8</accession>
<dbReference type="AlphaFoldDB" id="A0A9W7DWJ8"/>
<evidence type="ECO:0000313" key="4">
    <source>
        <dbReference type="EMBL" id="GMH57528.1"/>
    </source>
</evidence>
<name>A0A9W7DWJ8_9STRA</name>
<dbReference type="GO" id="GO:0016442">
    <property type="term" value="C:RISC complex"/>
    <property type="evidence" value="ECO:0007669"/>
    <property type="project" value="TreeGrafter"/>
</dbReference>
<keyword evidence="1" id="KW-0694">RNA-binding</keyword>
<comment type="caution">
    <text evidence="4">The sequence shown here is derived from an EMBL/GenBank/DDBJ whole genome shotgun (WGS) entry which is preliminary data.</text>
</comment>
<dbReference type="PANTHER" id="PTHR46205">
    <property type="entry name" value="LOQUACIOUS, ISOFORM B"/>
    <property type="match status" value="1"/>
</dbReference>
<feature type="domain" description="DRBM" evidence="3">
    <location>
        <begin position="208"/>
        <end position="275"/>
    </location>
</feature>
<dbReference type="GO" id="GO:0003725">
    <property type="term" value="F:double-stranded RNA binding"/>
    <property type="evidence" value="ECO:0007669"/>
    <property type="project" value="TreeGrafter"/>
</dbReference>
<evidence type="ECO:0000259" key="3">
    <source>
        <dbReference type="SMART" id="SM00358"/>
    </source>
</evidence>
<dbReference type="InterPro" id="IPR051247">
    <property type="entry name" value="RLC_Component"/>
</dbReference>
<organism evidence="4 5">
    <name type="scientific">Triparma laevis f. inornata</name>
    <dbReference type="NCBI Taxonomy" id="1714386"/>
    <lineage>
        <taxon>Eukaryota</taxon>
        <taxon>Sar</taxon>
        <taxon>Stramenopiles</taxon>
        <taxon>Ochrophyta</taxon>
        <taxon>Bolidophyceae</taxon>
        <taxon>Parmales</taxon>
        <taxon>Triparmaceae</taxon>
        <taxon>Triparma</taxon>
    </lineage>
</organism>
<gene>
    <name evidence="4" type="ORF">TL16_g02406</name>
</gene>
<dbReference type="Gene3D" id="3.30.160.20">
    <property type="match status" value="1"/>
</dbReference>
<protein>
    <recommendedName>
        <fullName evidence="3">DRBM domain-containing protein</fullName>
    </recommendedName>
</protein>
<dbReference type="GO" id="GO:0070920">
    <property type="term" value="P:regulation of regulatory ncRNA processing"/>
    <property type="evidence" value="ECO:0007669"/>
    <property type="project" value="TreeGrafter"/>
</dbReference>
<feature type="compositionally biased region" description="Basic and acidic residues" evidence="2">
    <location>
        <begin position="350"/>
        <end position="362"/>
    </location>
</feature>
<feature type="region of interest" description="Disordered" evidence="2">
    <location>
        <begin position="340"/>
        <end position="372"/>
    </location>
</feature>
<dbReference type="Proteomes" id="UP001162640">
    <property type="component" value="Unassembled WGS sequence"/>
</dbReference>
<proteinExistence type="predicted"/>
<dbReference type="GO" id="GO:0035197">
    <property type="term" value="F:siRNA binding"/>
    <property type="evidence" value="ECO:0007669"/>
    <property type="project" value="TreeGrafter"/>
</dbReference>
<evidence type="ECO:0000256" key="1">
    <source>
        <dbReference type="ARBA" id="ARBA00022884"/>
    </source>
</evidence>
<dbReference type="PANTHER" id="PTHR46205:SF3">
    <property type="entry name" value="LOQUACIOUS, ISOFORM B"/>
    <property type="match status" value="1"/>
</dbReference>
<feature type="region of interest" description="Disordered" evidence="2">
    <location>
        <begin position="406"/>
        <end position="430"/>
    </location>
</feature>
<dbReference type="InterPro" id="IPR014720">
    <property type="entry name" value="dsRBD_dom"/>
</dbReference>
<evidence type="ECO:0000256" key="2">
    <source>
        <dbReference type="SAM" id="MobiDB-lite"/>
    </source>
</evidence>
<dbReference type="GO" id="GO:0070578">
    <property type="term" value="C:RISC-loading complex"/>
    <property type="evidence" value="ECO:0007669"/>
    <property type="project" value="TreeGrafter"/>
</dbReference>
<dbReference type="EMBL" id="BLQM01000058">
    <property type="protein sequence ID" value="GMH57528.1"/>
    <property type="molecule type" value="Genomic_DNA"/>
</dbReference>
<evidence type="ECO:0000313" key="5">
    <source>
        <dbReference type="Proteomes" id="UP001162640"/>
    </source>
</evidence>
<feature type="domain" description="DRBM" evidence="3">
    <location>
        <begin position="103"/>
        <end position="165"/>
    </location>
</feature>
<feature type="compositionally biased region" description="Basic and acidic residues" evidence="2">
    <location>
        <begin position="406"/>
        <end position="419"/>
    </location>
</feature>